<dbReference type="SUPFAM" id="SSF48557">
    <property type="entry name" value="L-aspartase-like"/>
    <property type="match status" value="1"/>
</dbReference>
<keyword evidence="5" id="KW-0585">Phenylalanine catabolism</keyword>
<dbReference type="Gene3D" id="1.20.200.10">
    <property type="entry name" value="Fumarase/aspartase (Central domain)"/>
    <property type="match status" value="1"/>
</dbReference>
<evidence type="ECO:0000313" key="8">
    <source>
        <dbReference type="EMBL" id="PON91196.1"/>
    </source>
</evidence>
<evidence type="ECO:0000256" key="7">
    <source>
        <dbReference type="SAM" id="MobiDB-lite"/>
    </source>
</evidence>
<dbReference type="GO" id="GO:0006559">
    <property type="term" value="P:L-phenylalanine catabolic process"/>
    <property type="evidence" value="ECO:0007669"/>
    <property type="project" value="UniProtKB-KW"/>
</dbReference>
<accession>A0A2P5F079</accession>
<gene>
    <name evidence="8" type="ORF">TorRG33x02_130120</name>
</gene>
<dbReference type="GO" id="GO:0005737">
    <property type="term" value="C:cytoplasm"/>
    <property type="evidence" value="ECO:0007669"/>
    <property type="project" value="UniProtKB-SubCell"/>
</dbReference>
<dbReference type="OrthoDB" id="10051290at2759"/>
<evidence type="ECO:0000256" key="1">
    <source>
        <dbReference type="ARBA" id="ARBA00002235"/>
    </source>
</evidence>
<dbReference type="PANTHER" id="PTHR10362">
    <property type="entry name" value="HISTIDINE AMMONIA-LYASE"/>
    <property type="match status" value="1"/>
</dbReference>
<evidence type="ECO:0000256" key="3">
    <source>
        <dbReference type="ARBA" id="ARBA00011881"/>
    </source>
</evidence>
<comment type="subunit">
    <text evidence="3">Homotetramer.</text>
</comment>
<evidence type="ECO:0000256" key="2">
    <source>
        <dbReference type="ARBA" id="ARBA00004496"/>
    </source>
</evidence>
<evidence type="ECO:0000256" key="5">
    <source>
        <dbReference type="ARBA" id="ARBA00023232"/>
    </source>
</evidence>
<evidence type="ECO:0000256" key="4">
    <source>
        <dbReference type="ARBA" id="ARBA00012139"/>
    </source>
</evidence>
<comment type="caution">
    <text evidence="8">The sequence shown here is derived from an EMBL/GenBank/DDBJ whole genome shotgun (WGS) entry which is preliminary data.</text>
</comment>
<name>A0A2P5F079_TREOI</name>
<dbReference type="EC" id="4.3.1.24" evidence="4"/>
<keyword evidence="8" id="KW-0456">Lyase</keyword>
<dbReference type="InParanoid" id="A0A2P5F079"/>
<evidence type="ECO:0000256" key="6">
    <source>
        <dbReference type="ARBA" id="ARBA00023537"/>
    </source>
</evidence>
<comment type="catalytic activity">
    <reaction evidence="6">
        <text>L-phenylalanine = (E)-cinnamate + NH4(+)</text>
        <dbReference type="Rhea" id="RHEA:21384"/>
        <dbReference type="ChEBI" id="CHEBI:15669"/>
        <dbReference type="ChEBI" id="CHEBI:28938"/>
        <dbReference type="ChEBI" id="CHEBI:58095"/>
        <dbReference type="EC" id="4.3.1.24"/>
    </reaction>
</comment>
<reference evidence="9" key="1">
    <citation type="submission" date="2016-06" db="EMBL/GenBank/DDBJ databases">
        <title>Parallel loss of symbiosis genes in relatives of nitrogen-fixing non-legume Parasponia.</title>
        <authorList>
            <person name="Van Velzen R."/>
            <person name="Holmer R."/>
            <person name="Bu F."/>
            <person name="Rutten L."/>
            <person name="Van Zeijl A."/>
            <person name="Liu W."/>
            <person name="Santuari L."/>
            <person name="Cao Q."/>
            <person name="Sharma T."/>
            <person name="Shen D."/>
            <person name="Roswanjaya Y."/>
            <person name="Wardhani T."/>
            <person name="Kalhor M.S."/>
            <person name="Jansen J."/>
            <person name="Van den Hoogen J."/>
            <person name="Gungor B."/>
            <person name="Hartog M."/>
            <person name="Hontelez J."/>
            <person name="Verver J."/>
            <person name="Yang W.-C."/>
            <person name="Schijlen E."/>
            <person name="Repin R."/>
            <person name="Schilthuizen M."/>
            <person name="Schranz E."/>
            <person name="Heidstra R."/>
            <person name="Miyata K."/>
            <person name="Fedorova E."/>
            <person name="Kohlen W."/>
            <person name="Bisseling T."/>
            <person name="Smit S."/>
            <person name="Geurts R."/>
        </authorList>
    </citation>
    <scope>NUCLEOTIDE SEQUENCE [LARGE SCALE GENOMIC DNA]</scope>
    <source>
        <strain evidence="9">cv. RG33-2</strain>
    </source>
</reference>
<dbReference type="Pfam" id="PF00221">
    <property type="entry name" value="Lyase_aromatic"/>
    <property type="match status" value="1"/>
</dbReference>
<dbReference type="InterPro" id="IPR008948">
    <property type="entry name" value="L-Aspartase-like"/>
</dbReference>
<sequence length="74" mass="8305">MTFYCSELQFLANLVTKHVQSVEQHNQDVNSLGLIPSRKAVEVVHRFEAARGESQELGQEHGESGHRVSSDDQL</sequence>
<dbReference type="Proteomes" id="UP000237000">
    <property type="component" value="Unassembled WGS sequence"/>
</dbReference>
<organism evidence="8 9">
    <name type="scientific">Trema orientale</name>
    <name type="common">Charcoal tree</name>
    <name type="synonym">Celtis orientalis</name>
    <dbReference type="NCBI Taxonomy" id="63057"/>
    <lineage>
        <taxon>Eukaryota</taxon>
        <taxon>Viridiplantae</taxon>
        <taxon>Streptophyta</taxon>
        <taxon>Embryophyta</taxon>
        <taxon>Tracheophyta</taxon>
        <taxon>Spermatophyta</taxon>
        <taxon>Magnoliopsida</taxon>
        <taxon>eudicotyledons</taxon>
        <taxon>Gunneridae</taxon>
        <taxon>Pentapetalae</taxon>
        <taxon>rosids</taxon>
        <taxon>fabids</taxon>
        <taxon>Rosales</taxon>
        <taxon>Cannabaceae</taxon>
        <taxon>Trema</taxon>
    </lineage>
</organism>
<evidence type="ECO:0000313" key="9">
    <source>
        <dbReference type="Proteomes" id="UP000237000"/>
    </source>
</evidence>
<proteinExistence type="predicted"/>
<dbReference type="STRING" id="63057.A0A2P5F079"/>
<dbReference type="EMBL" id="JXTC01000076">
    <property type="protein sequence ID" value="PON91196.1"/>
    <property type="molecule type" value="Genomic_DNA"/>
</dbReference>
<dbReference type="GO" id="GO:0045548">
    <property type="term" value="F:phenylalanine ammonia-lyase activity"/>
    <property type="evidence" value="ECO:0007669"/>
    <property type="project" value="UniProtKB-EC"/>
</dbReference>
<comment type="function">
    <text evidence="1">This is a key enzyme of plant metabolism catalyzing the first reaction in the biosynthesis from L-phenylalanine of a wide variety of natural products based on the phenylpropane skeleton.</text>
</comment>
<protein>
    <recommendedName>
        <fullName evidence="4">phenylalanine ammonia-lyase</fullName>
        <ecNumber evidence="4">4.3.1.24</ecNumber>
    </recommendedName>
</protein>
<comment type="subcellular location">
    <subcellularLocation>
        <location evidence="2">Cytoplasm</location>
    </subcellularLocation>
</comment>
<dbReference type="InterPro" id="IPR001106">
    <property type="entry name" value="Aromatic_Lyase"/>
</dbReference>
<feature type="region of interest" description="Disordered" evidence="7">
    <location>
        <begin position="51"/>
        <end position="74"/>
    </location>
</feature>
<keyword evidence="9" id="KW-1185">Reference proteome</keyword>
<dbReference type="AlphaFoldDB" id="A0A2P5F079"/>